<feature type="non-terminal residue" evidence="2">
    <location>
        <position position="1420"/>
    </location>
</feature>
<dbReference type="PROSITE" id="PS50011">
    <property type="entry name" value="PROTEIN_KINASE_DOM"/>
    <property type="match status" value="1"/>
</dbReference>
<dbReference type="InterPro" id="IPR027417">
    <property type="entry name" value="P-loop_NTPase"/>
</dbReference>
<evidence type="ECO:0000313" key="2">
    <source>
        <dbReference type="EMBL" id="EAU63347.1"/>
    </source>
</evidence>
<dbReference type="Pfam" id="PF13191">
    <property type="entry name" value="AAA_16"/>
    <property type="match status" value="1"/>
</dbReference>
<dbReference type="PATRIC" id="fig|378806.16.peg.2212"/>
<dbReference type="CDD" id="cd14014">
    <property type="entry name" value="STKc_PknB_like"/>
    <property type="match status" value="1"/>
</dbReference>
<dbReference type="Gene3D" id="1.10.510.10">
    <property type="entry name" value="Transferase(Phosphotransferase) domain 1"/>
    <property type="match status" value="1"/>
</dbReference>
<dbReference type="InterPro" id="IPR029016">
    <property type="entry name" value="GAF-like_dom_sf"/>
</dbReference>
<dbReference type="PANTHER" id="PTHR43642">
    <property type="entry name" value="HYBRID SIGNAL TRANSDUCTION HISTIDINE KINASE G"/>
    <property type="match status" value="1"/>
</dbReference>
<sequence length="1420" mass="158739">MAPQGIAGYALKVQLHRSARTLVYRGHRERDGLPVVLKLLSGEYPSFEEATRFKREYEIGRRVSGEGAVAVLALEPVSNSWAIVMEDLGARALRSLIDERRLGLKEILQLGVHMAAALDAIHRLNVIHKDINPSNIIVEPMRGEVRLIDFGLATLLSRETPGPLRPNLIEGTLRYISPEQTGRMNREIDHRADLYSLGITLYELLTGQVPFTAADAMELVHLHIAQQPVPPHRVDPSIPRPVSEIVLKLLAKMAEDRYQSALGVKADLEAFLQTWRRGEGSLPMEWADFLPGQKDISHRLHLPQTLYGRTEPLDLLMKTLERAARGRAELALVGGESGVGKSVLVHELKRSVPDRRAHFVSGKFDLLQRDVPYASLIQGFSDFVRHLLASSEEQLRHWRQRLREALGDNGQVIIDVLPMLEQIIGPPQPVSALPAHEAQLRFNFVFQRFIMALGTEHVPLVLFLDDLQWADLPSLHVLQTVLAAPQIQHLLIIGAYRESEVGEAHPLRLLWETLEKGGTRITSLSLNALGLEHVEQLVADAFLCDADRSAPLARLLWERSNGNPFFLKQLLSTLHEDRLIEFLPDVGAWSWNLEVIRARGLTDNVIELMTLKIQKLPEATQRVLAFASCIGNRFELVPLAIVYGDSAAVTEKTLYPAIEEGLILPLEDTLGEATYRFLHDRVQQATYSLIPEGSRASIHLEIARLLLDNTAPRLLEERLTELVHQLNLGRSLVTNEEERYEVAWLNLKAGQKAKASAAFEPALRYFSTGLSLLPEEAWIRHYDACLELHMEAMEAEYLNLHTSRGDALSQLVLARAREPLEKAKVYGIRASFASARHDISQAIEEGYQALALLGLQLPRHVELPAYLEEMDSVKKLLAGRSAQELLRLPPMTHPHWLAANQIALTLIPLVYMVKSTLTSLVITLEMVKLCLRYGNAPEAPYHYSSYAAAHAALQGDVNTAIEYGDAARDLLDLLAVNRVKAKVYMQRSAFILHLKTHLRETLAPLKEAIQAGQENGDVEFMAYAATFLSRHAFYASEPLDEVVREHARYLELMTQWRLKLGAHAIQSIQQTCFCLMGRARDPKRLQGEAFDEEVELPRLKARKYGEALSQFYLQKTLLACYFRDGALALAMSEAGAPYTNTQLGQIAQPMLNFFESLALLLACGSASEEDRVRYLAKVRQNQEGFQCWAGHAPMNWRHRYQVVEAELARVRGDTPAAAQLYEEAIEGARTQGYVNDEALFHELVGEFFLRLGRSRLAHDSFVDAATAYRRWGAEAKVADLERRYPEAFERKRTLAKPRSPLESTASASSSEGEHLLDLATVLKAAQAISGEIVLGRLLDRLMRIAIENAGAQRGLLVLVREGQLIVEAEQSVEPAAPAELPAPVETTSLLSAAIVHFVARTLENVVLDDASVKGMFTQDP</sequence>
<keyword evidence="2" id="KW-0418">Kinase</keyword>
<dbReference type="Gene3D" id="3.30.450.40">
    <property type="match status" value="1"/>
</dbReference>
<name>Q08S91_STIAD</name>
<dbReference type="InterPro" id="IPR000719">
    <property type="entry name" value="Prot_kinase_dom"/>
</dbReference>
<dbReference type="InterPro" id="IPR041664">
    <property type="entry name" value="AAA_16"/>
</dbReference>
<keyword evidence="2" id="KW-0723">Serine/threonine-protein kinase</keyword>
<proteinExistence type="predicted"/>
<dbReference type="InterPro" id="IPR053159">
    <property type="entry name" value="Hybrid_Histidine_Kinase"/>
</dbReference>
<dbReference type="Proteomes" id="UP000032702">
    <property type="component" value="Unassembled WGS sequence"/>
</dbReference>
<organism evidence="2 3">
    <name type="scientific">Stigmatella aurantiaca (strain DW4/3-1)</name>
    <dbReference type="NCBI Taxonomy" id="378806"/>
    <lineage>
        <taxon>Bacteria</taxon>
        <taxon>Pseudomonadati</taxon>
        <taxon>Myxococcota</taxon>
        <taxon>Myxococcia</taxon>
        <taxon>Myxococcales</taxon>
        <taxon>Cystobacterineae</taxon>
        <taxon>Archangiaceae</taxon>
        <taxon>Stigmatella</taxon>
    </lineage>
</organism>
<dbReference type="InterPro" id="IPR011009">
    <property type="entry name" value="Kinase-like_dom_sf"/>
</dbReference>
<protein>
    <submittedName>
        <fullName evidence="2">Serine/threonine protein kinase and signal transduction histidine kinase (Sthk) with gaf sensor</fullName>
    </submittedName>
</protein>
<dbReference type="GO" id="GO:0005524">
    <property type="term" value="F:ATP binding"/>
    <property type="evidence" value="ECO:0007669"/>
    <property type="project" value="InterPro"/>
</dbReference>
<comment type="caution">
    <text evidence="2">The sequence shown here is derived from an EMBL/GenBank/DDBJ whole genome shotgun (WGS) entry which is preliminary data.</text>
</comment>
<dbReference type="Pfam" id="PF00069">
    <property type="entry name" value="Pkinase"/>
    <property type="match status" value="1"/>
</dbReference>
<reference evidence="2 3" key="1">
    <citation type="submission" date="2006-04" db="EMBL/GenBank/DDBJ databases">
        <authorList>
            <person name="Nierman W.C."/>
        </authorList>
    </citation>
    <scope>NUCLEOTIDE SEQUENCE [LARGE SCALE GENOMIC DNA]</scope>
    <source>
        <strain evidence="2 3">DW4/3-1</strain>
    </source>
</reference>
<dbReference type="GO" id="GO:0004674">
    <property type="term" value="F:protein serine/threonine kinase activity"/>
    <property type="evidence" value="ECO:0007669"/>
    <property type="project" value="UniProtKB-KW"/>
</dbReference>
<dbReference type="SUPFAM" id="SSF52540">
    <property type="entry name" value="P-loop containing nucleoside triphosphate hydrolases"/>
    <property type="match status" value="1"/>
</dbReference>
<dbReference type="EMBL" id="AAMD01000168">
    <property type="protein sequence ID" value="EAU63347.1"/>
    <property type="molecule type" value="Genomic_DNA"/>
</dbReference>
<keyword evidence="2" id="KW-0808">Transferase</keyword>
<dbReference type="PANTHER" id="PTHR43642:SF1">
    <property type="entry name" value="HYBRID SIGNAL TRANSDUCTION HISTIDINE KINASE G"/>
    <property type="match status" value="1"/>
</dbReference>
<dbReference type="Gene3D" id="3.40.50.300">
    <property type="entry name" value="P-loop containing nucleotide triphosphate hydrolases"/>
    <property type="match status" value="1"/>
</dbReference>
<evidence type="ECO:0000313" key="3">
    <source>
        <dbReference type="Proteomes" id="UP000032702"/>
    </source>
</evidence>
<gene>
    <name evidence="2" type="ORF">STIAU_6692</name>
</gene>
<feature type="domain" description="Protein kinase" evidence="1">
    <location>
        <begin position="9"/>
        <end position="272"/>
    </location>
</feature>
<accession>Q08S91</accession>
<evidence type="ECO:0000259" key="1">
    <source>
        <dbReference type="PROSITE" id="PS50011"/>
    </source>
</evidence>
<dbReference type="SUPFAM" id="SSF56112">
    <property type="entry name" value="Protein kinase-like (PK-like)"/>
    <property type="match status" value="1"/>
</dbReference>